<evidence type="ECO:0000256" key="1">
    <source>
        <dbReference type="ARBA" id="ARBA00004123"/>
    </source>
</evidence>
<dbReference type="FunCoup" id="A0A1X2HA05">
    <property type="interactions" value="942"/>
</dbReference>
<dbReference type="GO" id="GO:0000972">
    <property type="term" value="P:transcription-dependent tethering of RNA polymerase II gene DNA at nuclear periphery"/>
    <property type="evidence" value="ECO:0007669"/>
    <property type="project" value="TreeGrafter"/>
</dbReference>
<evidence type="ECO:0000256" key="3">
    <source>
        <dbReference type="ARBA" id="ARBA00022448"/>
    </source>
</evidence>
<dbReference type="GO" id="GO:0006405">
    <property type="term" value="P:RNA export from nucleus"/>
    <property type="evidence" value="ECO:0007669"/>
    <property type="project" value="TreeGrafter"/>
</dbReference>
<dbReference type="PANTHER" id="PTHR10350">
    <property type="entry name" value="NUCLEAR PORE COMPLEX PROTEIN NUP155"/>
    <property type="match status" value="1"/>
</dbReference>
<dbReference type="EMBL" id="MCGN01000006">
    <property type="protein sequence ID" value="ORY95511.1"/>
    <property type="molecule type" value="Genomic_DNA"/>
</dbReference>
<dbReference type="InterPro" id="IPR007187">
    <property type="entry name" value="Nucleoporin_Nup133/Nup155_C"/>
</dbReference>
<evidence type="ECO:0000259" key="6">
    <source>
        <dbReference type="Pfam" id="PF08801"/>
    </source>
</evidence>
<dbReference type="InterPro" id="IPR042537">
    <property type="entry name" value="Nucleoporin_Nup155_C_2"/>
</dbReference>
<dbReference type="Pfam" id="PF08801">
    <property type="entry name" value="Nucleoporin_N"/>
    <property type="match status" value="1"/>
</dbReference>
<keyword evidence="3" id="KW-0813">Transport</keyword>
<dbReference type="Gene3D" id="1.25.40.440">
    <property type="entry name" value="Nucleoporin, helical domain, central subdomain"/>
    <property type="match status" value="1"/>
</dbReference>
<dbReference type="InParanoid" id="A0A1X2HA05"/>
<dbReference type="STRING" id="13706.A0A1X2HA05"/>
<dbReference type="InterPro" id="IPR004870">
    <property type="entry name" value="Nucleoporin_Nup155"/>
</dbReference>
<gene>
    <name evidence="7" type="ORF">BCR43DRAFT_475414</name>
</gene>
<dbReference type="OrthoDB" id="338970at2759"/>
<organism evidence="7 8">
    <name type="scientific">Syncephalastrum racemosum</name>
    <name type="common">Filamentous fungus</name>
    <dbReference type="NCBI Taxonomy" id="13706"/>
    <lineage>
        <taxon>Eukaryota</taxon>
        <taxon>Fungi</taxon>
        <taxon>Fungi incertae sedis</taxon>
        <taxon>Mucoromycota</taxon>
        <taxon>Mucoromycotina</taxon>
        <taxon>Mucoromycetes</taxon>
        <taxon>Mucorales</taxon>
        <taxon>Syncephalastraceae</taxon>
        <taxon>Syncephalastrum</taxon>
    </lineage>
</organism>
<dbReference type="InterPro" id="IPR042533">
    <property type="entry name" value="Nucleoporin_Nup155_C_1"/>
</dbReference>
<dbReference type="GO" id="GO:0017056">
    <property type="term" value="F:structural constituent of nuclear pore"/>
    <property type="evidence" value="ECO:0007669"/>
    <property type="project" value="InterPro"/>
</dbReference>
<dbReference type="Pfam" id="PF03177">
    <property type="entry name" value="Nucleoporin_C"/>
    <property type="match status" value="1"/>
</dbReference>
<comment type="caution">
    <text evidence="7">The sequence shown here is derived from an EMBL/GenBank/DDBJ whole genome shotgun (WGS) entry which is preliminary data.</text>
</comment>
<reference evidence="7 8" key="1">
    <citation type="submission" date="2016-07" db="EMBL/GenBank/DDBJ databases">
        <title>Pervasive Adenine N6-methylation of Active Genes in Fungi.</title>
        <authorList>
            <consortium name="DOE Joint Genome Institute"/>
            <person name="Mondo S.J."/>
            <person name="Dannebaum R.O."/>
            <person name="Kuo R.C."/>
            <person name="Labutti K."/>
            <person name="Haridas S."/>
            <person name="Kuo A."/>
            <person name="Salamov A."/>
            <person name="Ahrendt S.R."/>
            <person name="Lipzen A."/>
            <person name="Sullivan W."/>
            <person name="Andreopoulos W.B."/>
            <person name="Clum A."/>
            <person name="Lindquist E."/>
            <person name="Daum C."/>
            <person name="Ramamoorthy G.K."/>
            <person name="Gryganskyi A."/>
            <person name="Culley D."/>
            <person name="Magnuson J.K."/>
            <person name="James T.Y."/>
            <person name="O'Malley M.A."/>
            <person name="Stajich J.E."/>
            <person name="Spatafora J.W."/>
            <person name="Visel A."/>
            <person name="Grigoriev I.V."/>
        </authorList>
    </citation>
    <scope>NUCLEOTIDE SEQUENCE [LARGE SCALE GENOMIC DNA]</scope>
    <source>
        <strain evidence="7 8">NRRL 2496</strain>
    </source>
</reference>
<evidence type="ECO:0000256" key="4">
    <source>
        <dbReference type="ARBA" id="ARBA00023242"/>
    </source>
</evidence>
<comment type="subcellular location">
    <subcellularLocation>
        <location evidence="1">Nucleus</location>
    </subcellularLocation>
</comment>
<dbReference type="InterPro" id="IPR014908">
    <property type="entry name" value="Nucleoporin_Nup133/Nup155_N"/>
</dbReference>
<feature type="domain" description="Nucleoporin Nup133/Nup155-like N-terminal" evidence="6">
    <location>
        <begin position="71"/>
        <end position="464"/>
    </location>
</feature>
<evidence type="ECO:0000313" key="7">
    <source>
        <dbReference type="EMBL" id="ORY95511.1"/>
    </source>
</evidence>
<evidence type="ECO:0000259" key="5">
    <source>
        <dbReference type="Pfam" id="PF03177"/>
    </source>
</evidence>
<name>A0A1X2HA05_SYNRA</name>
<keyword evidence="8" id="KW-1185">Reference proteome</keyword>
<protein>
    <submittedName>
        <fullName evidence="7">Nup133 N terminal like-domain-containing protein</fullName>
    </submittedName>
</protein>
<accession>A0A1X2HA05</accession>
<sequence length="1082" mass="122038">MIGQTTAGDAPLSSADRDAPIMSAGRTIDQLYQRDNQYPDLADLLRVSTSQQYIKPETGLEEGFAKDRSVPIPFDIASLADDGLCCRWYVGFLPEIGRAWMSIDNRLYLWKYDGEDPDICAYEDQDQIITSVTLVKPKRDIFGSHIQHLLIVTTALAIITLGISVSNDPFEKPVTLYATDIVVSSDNDRIVETHGTDEGRIFLLSASGMLYELEYTTPGSTWFQRNCRLIARNASNLSRFLPSVISYGAALRAKAIAVDRERKLLYNLRRDNSIELVKLGDKGDLFESVAVCTDAVTAARHMCRTSAVMFDESDLTLETIHVISQSESKKVHLVAITTSGFRLYFTHNKSPSYSTVQAAPAPNTIELVHVRLPPPPDAPGPMTQGYQPEVFGAVTKSYYNRGTFLAARINDTLTDSVVMTSINTNKQQTQKPQNGFGYGAQNMSLVENASTDQFEGRVYAISEADLAKRKSRSMNELSEQLSDPPRQFLIHDSRKIVFYNKQRPVDILYELLVGVNGDVHANQQPFTAFFERYGRDQACAMCLSIISGVYGDLSPQQSNVVRGATSLFFGFGGAPTVAAATAGGGNYLGQPMASTGTVFSGKHDGFALFIARLVSPIWKTKVFQTHFRDRLDLQTVMLNCQRSLSRLKQFMDANPSFHASPQITDAKFQTSDHGLFQVRLNEQQSLNGLYLFLVQSIEAIAFLDFLIDTRIEDIMQCVSEKIRKEMMELTLEDMLSTAHGRALSRELVVGAINRYGASHIHVGFDIVSDMLQRKCASLFTPSDVAFYRGYENLRRAQYADDQYERTTGLTKSLELFKQAAEYFTNEKLGEICTEYVKQGYHTGAIELPIERAQKLDPQQQSLHYLENGQAPGDSRKYFFDLRVECYDHLFVALKNAKACETQERQGYTSRVLGVALGHKDRFFHYVLYNWLQQQNWIGELLAVDTDYLLPYLKKHVSPIESMELQWQYHRRREEYFEAALKLEQLALIEDRRIRLEDRITHLAQAVVNARCRDPRRVADQEASQLLQRLEKRVLLARKQYKLAQMLRSSRGEEGELAAQALEGGLLDEHALDERISSAQMNI</sequence>
<keyword evidence="4" id="KW-0539">Nucleus</keyword>
<dbReference type="GO" id="GO:0036228">
    <property type="term" value="P:protein localization to nuclear inner membrane"/>
    <property type="evidence" value="ECO:0007669"/>
    <property type="project" value="TreeGrafter"/>
</dbReference>
<dbReference type="GO" id="GO:0006606">
    <property type="term" value="P:protein import into nucleus"/>
    <property type="evidence" value="ECO:0007669"/>
    <property type="project" value="TreeGrafter"/>
</dbReference>
<dbReference type="AlphaFoldDB" id="A0A1X2HA05"/>
<dbReference type="GO" id="GO:0044611">
    <property type="term" value="C:nuclear pore inner ring"/>
    <property type="evidence" value="ECO:0007669"/>
    <property type="project" value="TreeGrafter"/>
</dbReference>
<evidence type="ECO:0000256" key="2">
    <source>
        <dbReference type="ARBA" id="ARBA00007373"/>
    </source>
</evidence>
<evidence type="ECO:0000313" key="8">
    <source>
        <dbReference type="Proteomes" id="UP000242180"/>
    </source>
</evidence>
<dbReference type="Gene3D" id="1.20.58.1780">
    <property type="match status" value="1"/>
</dbReference>
<dbReference type="Proteomes" id="UP000242180">
    <property type="component" value="Unassembled WGS sequence"/>
</dbReference>
<dbReference type="Gene3D" id="1.25.40.450">
    <property type="entry name" value="Nucleoporin, helical domain, N-terminal subdomain"/>
    <property type="match status" value="1"/>
</dbReference>
<feature type="domain" description="Nucleoporin Nup133/Nup155-like C-terminal" evidence="5">
    <location>
        <begin position="600"/>
        <end position="1067"/>
    </location>
</feature>
<dbReference type="PANTHER" id="PTHR10350:SF6">
    <property type="entry name" value="NUCLEAR PORE COMPLEX PROTEIN NUP155"/>
    <property type="match status" value="1"/>
</dbReference>
<proteinExistence type="inferred from homology"/>
<comment type="similarity">
    <text evidence="2">Belongs to the non-repetitive/WGA-negative nucleoporin family.</text>
</comment>
<dbReference type="OMA" id="SELFACY"/>